<name>A0A024TZ88_9STRA</name>
<dbReference type="GeneID" id="20085195"/>
<organism evidence="2">
    <name type="scientific">Aphanomyces invadans</name>
    <dbReference type="NCBI Taxonomy" id="157072"/>
    <lineage>
        <taxon>Eukaryota</taxon>
        <taxon>Sar</taxon>
        <taxon>Stramenopiles</taxon>
        <taxon>Oomycota</taxon>
        <taxon>Saprolegniomycetes</taxon>
        <taxon>Saprolegniales</taxon>
        <taxon>Verrucalvaceae</taxon>
        <taxon>Aphanomyces</taxon>
    </lineage>
</organism>
<accession>A0A024TZ88</accession>
<evidence type="ECO:0000256" key="1">
    <source>
        <dbReference type="SAM" id="Phobius"/>
    </source>
</evidence>
<dbReference type="VEuPathDB" id="FungiDB:H310_08145"/>
<sequence length="136" mass="15614">MRFEPTTFDLDDEEDGEPSLVDETKPWLVGVRLEKPSRDDHVVQCAGIVQDGSRCTRTYVQKRSAALTVSYCFKHRYQQRLLFASLVMEIPHFGLASAFFFCVPMVLLANCMIRMMLVAWLPAPRTMQRLRAIQTA</sequence>
<protein>
    <submittedName>
        <fullName evidence="2">Uncharacterized protein</fullName>
    </submittedName>
</protein>
<dbReference type="EMBL" id="KI913967">
    <property type="protein sequence ID" value="ETV99465.1"/>
    <property type="molecule type" value="Genomic_DNA"/>
</dbReference>
<keyword evidence="1" id="KW-0812">Transmembrane</keyword>
<feature type="transmembrane region" description="Helical" evidence="1">
    <location>
        <begin position="98"/>
        <end position="121"/>
    </location>
</feature>
<keyword evidence="1" id="KW-0472">Membrane</keyword>
<evidence type="ECO:0000313" key="2">
    <source>
        <dbReference type="EMBL" id="ETV99465.1"/>
    </source>
</evidence>
<dbReference type="OrthoDB" id="69233at2759"/>
<dbReference type="RefSeq" id="XP_008872021.1">
    <property type="nucleotide sequence ID" value="XM_008873799.1"/>
</dbReference>
<keyword evidence="1" id="KW-1133">Transmembrane helix</keyword>
<proteinExistence type="predicted"/>
<gene>
    <name evidence="2" type="ORF">H310_08145</name>
</gene>
<dbReference type="AlphaFoldDB" id="A0A024TZ88"/>
<reference evidence="2" key="1">
    <citation type="submission" date="2013-12" db="EMBL/GenBank/DDBJ databases">
        <title>The Genome Sequence of Aphanomyces invadans NJM9701.</title>
        <authorList>
            <consortium name="The Broad Institute Genomics Platform"/>
            <person name="Russ C."/>
            <person name="Tyler B."/>
            <person name="van West P."/>
            <person name="Dieguez-Uribeondo J."/>
            <person name="Young S.K."/>
            <person name="Zeng Q."/>
            <person name="Gargeya S."/>
            <person name="Fitzgerald M."/>
            <person name="Abouelleil A."/>
            <person name="Alvarado L."/>
            <person name="Chapman S.B."/>
            <person name="Gainer-Dewar J."/>
            <person name="Goldberg J."/>
            <person name="Griggs A."/>
            <person name="Gujja S."/>
            <person name="Hansen M."/>
            <person name="Howarth C."/>
            <person name="Imamovic A."/>
            <person name="Ireland A."/>
            <person name="Larimer J."/>
            <person name="McCowan C."/>
            <person name="Murphy C."/>
            <person name="Pearson M."/>
            <person name="Poon T.W."/>
            <person name="Priest M."/>
            <person name="Roberts A."/>
            <person name="Saif S."/>
            <person name="Shea T."/>
            <person name="Sykes S."/>
            <person name="Wortman J."/>
            <person name="Nusbaum C."/>
            <person name="Birren B."/>
        </authorList>
    </citation>
    <scope>NUCLEOTIDE SEQUENCE [LARGE SCALE GENOMIC DNA]</scope>
    <source>
        <strain evidence="2">NJM9701</strain>
    </source>
</reference>